<dbReference type="Proteomes" id="UP001529510">
    <property type="component" value="Unassembled WGS sequence"/>
</dbReference>
<sequence length="59" mass="6562">MFGFTGTDSIQMENLSIYCSKNIADQRFRSTTSRTSTELIIGKADLSDSALYYCALRVA</sequence>
<keyword evidence="2" id="KW-1185">Reference proteome</keyword>
<comment type="caution">
    <text evidence="1">The sequence shown here is derived from an EMBL/GenBank/DDBJ whole genome shotgun (WGS) entry which is preliminary data.</text>
</comment>
<evidence type="ECO:0000313" key="1">
    <source>
        <dbReference type="EMBL" id="KAL0201044.1"/>
    </source>
</evidence>
<dbReference type="SUPFAM" id="SSF48726">
    <property type="entry name" value="Immunoglobulin"/>
    <property type="match status" value="1"/>
</dbReference>
<dbReference type="InterPro" id="IPR013783">
    <property type="entry name" value="Ig-like_fold"/>
</dbReference>
<gene>
    <name evidence="1" type="ORF">M9458_004231</name>
</gene>
<evidence type="ECO:0000313" key="2">
    <source>
        <dbReference type="Proteomes" id="UP001529510"/>
    </source>
</evidence>
<organism evidence="1 2">
    <name type="scientific">Cirrhinus mrigala</name>
    <name type="common">Mrigala</name>
    <dbReference type="NCBI Taxonomy" id="683832"/>
    <lineage>
        <taxon>Eukaryota</taxon>
        <taxon>Metazoa</taxon>
        <taxon>Chordata</taxon>
        <taxon>Craniata</taxon>
        <taxon>Vertebrata</taxon>
        <taxon>Euteleostomi</taxon>
        <taxon>Actinopterygii</taxon>
        <taxon>Neopterygii</taxon>
        <taxon>Teleostei</taxon>
        <taxon>Ostariophysi</taxon>
        <taxon>Cypriniformes</taxon>
        <taxon>Cyprinidae</taxon>
        <taxon>Labeoninae</taxon>
        <taxon>Labeonini</taxon>
        <taxon>Cirrhinus</taxon>
    </lineage>
</organism>
<name>A0ABD0RR95_CIRMR</name>
<dbReference type="EMBL" id="JAMKFB020000002">
    <property type="protein sequence ID" value="KAL0201044.1"/>
    <property type="molecule type" value="Genomic_DNA"/>
</dbReference>
<reference evidence="1 2" key="1">
    <citation type="submission" date="2024-05" db="EMBL/GenBank/DDBJ databases">
        <title>Genome sequencing and assembly of Indian major carp, Cirrhinus mrigala (Hamilton, 1822).</title>
        <authorList>
            <person name="Mohindra V."/>
            <person name="Chowdhury L.M."/>
            <person name="Lal K."/>
            <person name="Jena J.K."/>
        </authorList>
    </citation>
    <scope>NUCLEOTIDE SEQUENCE [LARGE SCALE GENOMIC DNA]</scope>
    <source>
        <strain evidence="1">CM1030</strain>
        <tissue evidence="1">Blood</tissue>
    </source>
</reference>
<feature type="non-terminal residue" evidence="1">
    <location>
        <position position="59"/>
    </location>
</feature>
<evidence type="ECO:0008006" key="3">
    <source>
        <dbReference type="Google" id="ProtNLM"/>
    </source>
</evidence>
<dbReference type="AlphaFoldDB" id="A0ABD0RR95"/>
<dbReference type="Gene3D" id="2.60.40.10">
    <property type="entry name" value="Immunoglobulins"/>
    <property type="match status" value="1"/>
</dbReference>
<proteinExistence type="predicted"/>
<dbReference type="InterPro" id="IPR036179">
    <property type="entry name" value="Ig-like_dom_sf"/>
</dbReference>
<accession>A0ABD0RR95</accession>
<protein>
    <recommendedName>
        <fullName evidence="3">Immunoglobulin V-set domain-containing protein</fullName>
    </recommendedName>
</protein>